<dbReference type="PROSITE" id="PS51257">
    <property type="entry name" value="PROKAR_LIPOPROTEIN"/>
    <property type="match status" value="1"/>
</dbReference>
<name>A0A9X2S7U9_9BACL</name>
<feature type="region of interest" description="Disordered" evidence="1">
    <location>
        <begin position="165"/>
        <end position="193"/>
    </location>
</feature>
<dbReference type="Pfam" id="PF09580">
    <property type="entry name" value="Spore_YhcN_YlaJ"/>
    <property type="match status" value="1"/>
</dbReference>
<dbReference type="InterPro" id="IPR014247">
    <property type="entry name" value="Spore_lipoprot_YhcN/YlaJ"/>
</dbReference>
<dbReference type="GO" id="GO:0030435">
    <property type="term" value="P:sporulation resulting in formation of a cellular spore"/>
    <property type="evidence" value="ECO:0007669"/>
    <property type="project" value="InterPro"/>
</dbReference>
<evidence type="ECO:0000256" key="2">
    <source>
        <dbReference type="SAM" id="SignalP"/>
    </source>
</evidence>
<evidence type="ECO:0000256" key="1">
    <source>
        <dbReference type="SAM" id="MobiDB-lite"/>
    </source>
</evidence>
<feature type="signal peptide" evidence="2">
    <location>
        <begin position="1"/>
        <end position="22"/>
    </location>
</feature>
<feature type="compositionally biased region" description="Basic and acidic residues" evidence="1">
    <location>
        <begin position="177"/>
        <end position="187"/>
    </location>
</feature>
<organism evidence="3 4">
    <name type="scientific">Paenibacillus soyae</name>
    <dbReference type="NCBI Taxonomy" id="2969249"/>
    <lineage>
        <taxon>Bacteria</taxon>
        <taxon>Bacillati</taxon>
        <taxon>Bacillota</taxon>
        <taxon>Bacilli</taxon>
        <taxon>Bacillales</taxon>
        <taxon>Paenibacillaceae</taxon>
        <taxon>Paenibacillus</taxon>
    </lineage>
</organism>
<reference evidence="3" key="1">
    <citation type="submission" date="2022-08" db="EMBL/GenBank/DDBJ databases">
        <title>The genomic sequence of strain Paenibacillus sp. SCIV0701.</title>
        <authorList>
            <person name="Zhao H."/>
        </authorList>
    </citation>
    <scope>NUCLEOTIDE SEQUENCE</scope>
    <source>
        <strain evidence="3">SCIV0701</strain>
    </source>
</reference>
<keyword evidence="2" id="KW-0732">Signal</keyword>
<dbReference type="InterPro" id="IPR019076">
    <property type="entry name" value="Spore_lipoprot_YhcN/YlaJ-like"/>
</dbReference>
<comment type="caution">
    <text evidence="3">The sequence shown here is derived from an EMBL/GenBank/DDBJ whole genome shotgun (WGS) entry which is preliminary data.</text>
</comment>
<feature type="region of interest" description="Disordered" evidence="1">
    <location>
        <begin position="22"/>
        <end position="46"/>
    </location>
</feature>
<dbReference type="EMBL" id="JANIPJ010000004">
    <property type="protein sequence ID" value="MCR2803719.1"/>
    <property type="molecule type" value="Genomic_DNA"/>
</dbReference>
<dbReference type="Proteomes" id="UP001141950">
    <property type="component" value="Unassembled WGS sequence"/>
</dbReference>
<protein>
    <submittedName>
        <fullName evidence="3">YhcN/YlaJ family sporulation lipoprotein</fullName>
    </submittedName>
</protein>
<dbReference type="NCBIfam" id="TIGR02898">
    <property type="entry name" value="spore_YhcN_YlaJ"/>
    <property type="match status" value="1"/>
</dbReference>
<evidence type="ECO:0000313" key="3">
    <source>
        <dbReference type="EMBL" id="MCR2803719.1"/>
    </source>
</evidence>
<accession>A0A9X2S7U9</accession>
<keyword evidence="4" id="KW-1185">Reference proteome</keyword>
<feature type="compositionally biased region" description="Polar residues" evidence="1">
    <location>
        <begin position="24"/>
        <end position="42"/>
    </location>
</feature>
<keyword evidence="3" id="KW-0449">Lipoprotein</keyword>
<proteinExistence type="predicted"/>
<dbReference type="AlphaFoldDB" id="A0A9X2S7U9"/>
<dbReference type="RefSeq" id="WP_257444258.1">
    <property type="nucleotide sequence ID" value="NZ_JANIPJ010000004.1"/>
</dbReference>
<sequence>MYKWLSAAIVIAIVASGCSAGARNDSSPSPQNNGRVTAQQNEGGKKQILDRTEVETHLEELAKGIQGVENAHCVVIGNTAVVGINVDGNLERSRVGTIKYSVAEAFRKDPYGVDAFVTADIDIANRLQEIGEDLRKGRPIAGFAEELADIMGRLVPQMPRDIVPPAIDDEDVNQLGSHEDAKERKPDAQANIR</sequence>
<gene>
    <name evidence="3" type="ORF">NQZ67_07460</name>
</gene>
<evidence type="ECO:0000313" key="4">
    <source>
        <dbReference type="Proteomes" id="UP001141950"/>
    </source>
</evidence>
<feature type="chain" id="PRO_5040823458" evidence="2">
    <location>
        <begin position="23"/>
        <end position="193"/>
    </location>
</feature>